<dbReference type="Proteomes" id="UP001175226">
    <property type="component" value="Unassembled WGS sequence"/>
</dbReference>
<dbReference type="AlphaFoldDB" id="A0AA39J046"/>
<organism evidence="1 2">
    <name type="scientific">Armillaria borealis</name>
    <dbReference type="NCBI Taxonomy" id="47425"/>
    <lineage>
        <taxon>Eukaryota</taxon>
        <taxon>Fungi</taxon>
        <taxon>Dikarya</taxon>
        <taxon>Basidiomycota</taxon>
        <taxon>Agaricomycotina</taxon>
        <taxon>Agaricomycetes</taxon>
        <taxon>Agaricomycetidae</taxon>
        <taxon>Agaricales</taxon>
        <taxon>Marasmiineae</taxon>
        <taxon>Physalacriaceae</taxon>
        <taxon>Armillaria</taxon>
    </lineage>
</organism>
<reference evidence="1" key="1">
    <citation type="submission" date="2023-06" db="EMBL/GenBank/DDBJ databases">
        <authorList>
            <consortium name="Lawrence Berkeley National Laboratory"/>
            <person name="Ahrendt S."/>
            <person name="Sahu N."/>
            <person name="Indic B."/>
            <person name="Wong-Bajracharya J."/>
            <person name="Merenyi Z."/>
            <person name="Ke H.-M."/>
            <person name="Monk M."/>
            <person name="Kocsube S."/>
            <person name="Drula E."/>
            <person name="Lipzen A."/>
            <person name="Balint B."/>
            <person name="Henrissat B."/>
            <person name="Andreopoulos B."/>
            <person name="Martin F.M."/>
            <person name="Harder C.B."/>
            <person name="Rigling D."/>
            <person name="Ford K.L."/>
            <person name="Foster G.D."/>
            <person name="Pangilinan J."/>
            <person name="Papanicolaou A."/>
            <person name="Barry K."/>
            <person name="LaButti K."/>
            <person name="Viragh M."/>
            <person name="Koriabine M."/>
            <person name="Yan M."/>
            <person name="Riley R."/>
            <person name="Champramary S."/>
            <person name="Plett K.L."/>
            <person name="Tsai I.J."/>
            <person name="Slot J."/>
            <person name="Sipos G."/>
            <person name="Plett J."/>
            <person name="Nagy L.G."/>
            <person name="Grigoriev I.V."/>
        </authorList>
    </citation>
    <scope>NUCLEOTIDE SEQUENCE</scope>
    <source>
        <strain evidence="1">FPL87.14</strain>
    </source>
</reference>
<gene>
    <name evidence="1" type="ORF">EV421DRAFT_1842896</name>
</gene>
<protein>
    <submittedName>
        <fullName evidence="1">Uncharacterized protein</fullName>
    </submittedName>
</protein>
<keyword evidence="2" id="KW-1185">Reference proteome</keyword>
<proteinExistence type="predicted"/>
<evidence type="ECO:0000313" key="1">
    <source>
        <dbReference type="EMBL" id="KAK0433686.1"/>
    </source>
</evidence>
<name>A0AA39J046_9AGAR</name>
<sequence length="140" mass="15826">MLRILSEATSLRAGIWFRLSSFLTLYQLDLCSLGRTEQRSERITTVPEILLHRIWNFSNYVELFKGEGILSDLVTHGCVLLPCYVANVCLRSMRSIVSQSGLRENISALVDVLQARGELPGQYLAFVSSLCFCSIIDYNM</sequence>
<dbReference type="EMBL" id="JAUEPT010000078">
    <property type="protein sequence ID" value="KAK0433686.1"/>
    <property type="molecule type" value="Genomic_DNA"/>
</dbReference>
<evidence type="ECO:0000313" key="2">
    <source>
        <dbReference type="Proteomes" id="UP001175226"/>
    </source>
</evidence>
<comment type="caution">
    <text evidence="1">The sequence shown here is derived from an EMBL/GenBank/DDBJ whole genome shotgun (WGS) entry which is preliminary data.</text>
</comment>
<accession>A0AA39J046</accession>